<dbReference type="EMBL" id="DVMV01000028">
    <property type="protein sequence ID" value="HIU45404.1"/>
    <property type="molecule type" value="Genomic_DNA"/>
</dbReference>
<comment type="similarity">
    <text evidence="1">Belongs to the UPF0758 family.</text>
</comment>
<evidence type="ECO:0000313" key="8">
    <source>
        <dbReference type="EMBL" id="HIU45404.1"/>
    </source>
</evidence>
<sequence length="210" mass="22703">MGTTSLMGAIKDIPSFYRPREKARREGIDSLSDEELLALLIGSGVKGRSALDIGRDLLYRHGGLKGLSRCSAEELMDGGGVSVAISLRLQACFQIASRRGISGFGFRGEEVRLYCFSSALHPLGHSVLCHSLSDHLPLDPGMVAKEAVRKGAAAVVLLHNHPSGDPLPSKSDIELTISIERRLSSLSIRLIDHLIRAEGRQFSFRSAGML</sequence>
<dbReference type="Pfam" id="PF20582">
    <property type="entry name" value="UPF0758_N"/>
    <property type="match status" value="1"/>
</dbReference>
<feature type="domain" description="MPN" evidence="7">
    <location>
        <begin position="85"/>
        <end position="210"/>
    </location>
</feature>
<evidence type="ECO:0000313" key="9">
    <source>
        <dbReference type="Proteomes" id="UP000824070"/>
    </source>
</evidence>
<dbReference type="InterPro" id="IPR037518">
    <property type="entry name" value="MPN"/>
</dbReference>
<dbReference type="AlphaFoldDB" id="A0A9D1LNY9"/>
<dbReference type="InterPro" id="IPR020891">
    <property type="entry name" value="UPF0758_CS"/>
</dbReference>
<dbReference type="InterPro" id="IPR001405">
    <property type="entry name" value="UPF0758"/>
</dbReference>
<dbReference type="PROSITE" id="PS01302">
    <property type="entry name" value="UPF0758"/>
    <property type="match status" value="1"/>
</dbReference>
<evidence type="ECO:0000259" key="7">
    <source>
        <dbReference type="PROSITE" id="PS50249"/>
    </source>
</evidence>
<dbReference type="InterPro" id="IPR046778">
    <property type="entry name" value="UPF0758_N"/>
</dbReference>
<gene>
    <name evidence="8" type="ORF">IAC52_03810</name>
</gene>
<evidence type="ECO:0000256" key="4">
    <source>
        <dbReference type="ARBA" id="ARBA00022801"/>
    </source>
</evidence>
<dbReference type="GO" id="GO:0008237">
    <property type="term" value="F:metallopeptidase activity"/>
    <property type="evidence" value="ECO:0007669"/>
    <property type="project" value="UniProtKB-KW"/>
</dbReference>
<dbReference type="InterPro" id="IPR025657">
    <property type="entry name" value="RadC_JAB"/>
</dbReference>
<dbReference type="Gene3D" id="3.40.140.10">
    <property type="entry name" value="Cytidine Deaminase, domain 2"/>
    <property type="match status" value="1"/>
</dbReference>
<comment type="caution">
    <text evidence="8">The sequence shown here is derived from an EMBL/GenBank/DDBJ whole genome shotgun (WGS) entry which is preliminary data.</text>
</comment>
<dbReference type="PROSITE" id="PS50249">
    <property type="entry name" value="MPN"/>
    <property type="match status" value="1"/>
</dbReference>
<dbReference type="PANTHER" id="PTHR30471">
    <property type="entry name" value="DNA REPAIR PROTEIN RADC"/>
    <property type="match status" value="1"/>
</dbReference>
<reference evidence="8" key="2">
    <citation type="journal article" date="2021" name="PeerJ">
        <title>Extensive microbial diversity within the chicken gut microbiome revealed by metagenomics and culture.</title>
        <authorList>
            <person name="Gilroy R."/>
            <person name="Ravi A."/>
            <person name="Getino M."/>
            <person name="Pursley I."/>
            <person name="Horton D.L."/>
            <person name="Alikhan N.F."/>
            <person name="Baker D."/>
            <person name="Gharbi K."/>
            <person name="Hall N."/>
            <person name="Watson M."/>
            <person name="Adriaenssens E.M."/>
            <person name="Foster-Nyarko E."/>
            <person name="Jarju S."/>
            <person name="Secka A."/>
            <person name="Antonio M."/>
            <person name="Oren A."/>
            <person name="Chaudhuri R.R."/>
            <person name="La Ragione R."/>
            <person name="Hildebrand F."/>
            <person name="Pallen M.J."/>
        </authorList>
    </citation>
    <scope>NUCLEOTIDE SEQUENCE</scope>
    <source>
        <strain evidence="8">ChiGjej1B1-22543</strain>
    </source>
</reference>
<evidence type="ECO:0000256" key="1">
    <source>
        <dbReference type="ARBA" id="ARBA00010243"/>
    </source>
</evidence>
<dbReference type="GO" id="GO:0046872">
    <property type="term" value="F:metal ion binding"/>
    <property type="evidence" value="ECO:0007669"/>
    <property type="project" value="UniProtKB-KW"/>
</dbReference>
<evidence type="ECO:0000256" key="5">
    <source>
        <dbReference type="ARBA" id="ARBA00022833"/>
    </source>
</evidence>
<dbReference type="PANTHER" id="PTHR30471:SF3">
    <property type="entry name" value="UPF0758 PROTEIN YEES-RELATED"/>
    <property type="match status" value="1"/>
</dbReference>
<dbReference type="Proteomes" id="UP000824070">
    <property type="component" value="Unassembled WGS sequence"/>
</dbReference>
<evidence type="ECO:0000256" key="6">
    <source>
        <dbReference type="ARBA" id="ARBA00023049"/>
    </source>
</evidence>
<dbReference type="SUPFAM" id="SSF102712">
    <property type="entry name" value="JAB1/MPN domain"/>
    <property type="match status" value="1"/>
</dbReference>
<keyword evidence="5" id="KW-0862">Zinc</keyword>
<dbReference type="GO" id="GO:0006508">
    <property type="term" value="P:proteolysis"/>
    <property type="evidence" value="ECO:0007669"/>
    <property type="project" value="UniProtKB-KW"/>
</dbReference>
<reference evidence="8" key="1">
    <citation type="submission" date="2020-10" db="EMBL/GenBank/DDBJ databases">
        <authorList>
            <person name="Gilroy R."/>
        </authorList>
    </citation>
    <scope>NUCLEOTIDE SEQUENCE</scope>
    <source>
        <strain evidence="8">ChiGjej1B1-22543</strain>
    </source>
</reference>
<organism evidence="8 9">
    <name type="scientific">Candidatus Alloenteromonas pullicola</name>
    <dbReference type="NCBI Taxonomy" id="2840784"/>
    <lineage>
        <taxon>Bacteria</taxon>
        <taxon>Bacillati</taxon>
        <taxon>Bacillota</taxon>
        <taxon>Bacillota incertae sedis</taxon>
        <taxon>Candidatus Alloenteromonas</taxon>
    </lineage>
</organism>
<dbReference type="Pfam" id="PF04002">
    <property type="entry name" value="RadC"/>
    <property type="match status" value="1"/>
</dbReference>
<accession>A0A9D1LNY9</accession>
<protein>
    <recommendedName>
        <fullName evidence="7">MPN domain-containing protein</fullName>
    </recommendedName>
</protein>
<proteinExistence type="inferred from homology"/>
<name>A0A9D1LNY9_9FIRM</name>
<keyword evidence="3" id="KW-0479">Metal-binding</keyword>
<evidence type="ECO:0000256" key="3">
    <source>
        <dbReference type="ARBA" id="ARBA00022723"/>
    </source>
</evidence>
<keyword evidence="4" id="KW-0378">Hydrolase</keyword>
<keyword evidence="6" id="KW-0482">Metalloprotease</keyword>
<keyword evidence="2" id="KW-0645">Protease</keyword>
<evidence type="ECO:0000256" key="2">
    <source>
        <dbReference type="ARBA" id="ARBA00022670"/>
    </source>
</evidence>